<organism evidence="3 4">
    <name type="scientific">Streptomyces hiroshimensis</name>
    <dbReference type="NCBI Taxonomy" id="66424"/>
    <lineage>
        <taxon>Bacteria</taxon>
        <taxon>Bacillati</taxon>
        <taxon>Actinomycetota</taxon>
        <taxon>Actinomycetes</taxon>
        <taxon>Kitasatosporales</taxon>
        <taxon>Streptomycetaceae</taxon>
        <taxon>Streptomyces</taxon>
    </lineage>
</organism>
<feature type="domain" description="DUF4142" evidence="2">
    <location>
        <begin position="32"/>
        <end position="166"/>
    </location>
</feature>
<gene>
    <name evidence="3" type="ORF">GCM10010324_36310</name>
</gene>
<dbReference type="Proteomes" id="UP000659223">
    <property type="component" value="Unassembled WGS sequence"/>
</dbReference>
<feature type="signal peptide" evidence="1">
    <location>
        <begin position="1"/>
        <end position="24"/>
    </location>
</feature>
<reference evidence="4" key="1">
    <citation type="journal article" date="2019" name="Int. J. Syst. Evol. Microbiol.">
        <title>The Global Catalogue of Microorganisms (GCM) 10K type strain sequencing project: providing services to taxonomists for standard genome sequencing and annotation.</title>
        <authorList>
            <consortium name="The Broad Institute Genomics Platform"/>
            <consortium name="The Broad Institute Genome Sequencing Center for Infectious Disease"/>
            <person name="Wu L."/>
            <person name="Ma J."/>
        </authorList>
    </citation>
    <scope>NUCLEOTIDE SEQUENCE [LARGE SCALE GENOMIC DNA]</scope>
    <source>
        <strain evidence="4">JCM 4586</strain>
    </source>
</reference>
<evidence type="ECO:0000313" key="3">
    <source>
        <dbReference type="EMBL" id="GGX87492.1"/>
    </source>
</evidence>
<evidence type="ECO:0000313" key="4">
    <source>
        <dbReference type="Proteomes" id="UP000659223"/>
    </source>
</evidence>
<proteinExistence type="predicted"/>
<dbReference type="Gene3D" id="1.20.1260.10">
    <property type="match status" value="1"/>
</dbReference>
<dbReference type="InterPro" id="IPR025419">
    <property type="entry name" value="DUF4142"/>
</dbReference>
<dbReference type="EMBL" id="BMUT01000007">
    <property type="protein sequence ID" value="GGX87492.1"/>
    <property type="molecule type" value="Genomic_DNA"/>
</dbReference>
<dbReference type="Pfam" id="PF13628">
    <property type="entry name" value="DUF4142"/>
    <property type="match status" value="1"/>
</dbReference>
<keyword evidence="1" id="KW-0732">Signal</keyword>
<protein>
    <recommendedName>
        <fullName evidence="2">DUF4142 domain-containing protein</fullName>
    </recommendedName>
</protein>
<name>A0ABQ2YLX8_9ACTN</name>
<feature type="chain" id="PRO_5045045600" description="DUF4142 domain-containing protein" evidence="1">
    <location>
        <begin position="25"/>
        <end position="172"/>
    </location>
</feature>
<dbReference type="RefSeq" id="WP_190022734.1">
    <property type="nucleotide sequence ID" value="NZ_BMUT01000007.1"/>
</dbReference>
<evidence type="ECO:0000259" key="2">
    <source>
        <dbReference type="Pfam" id="PF13628"/>
    </source>
</evidence>
<sequence length="172" mass="18905">MGHRFTTAAAALALVAGPGGVALAMTDTEAEKDGSFLTMAHQGGLGEIAMGKDVKKNATTSCVRKTGEILVKDHTRLDKKITDLAKRLRVTLPDRAMDEQRKQLKDLQKKAHTRAYDRLWLQQAAAGHVQALKMLDDEIAQGKNTDVREAARTARPVVADHLKRVQVCQKKR</sequence>
<evidence type="ECO:0000256" key="1">
    <source>
        <dbReference type="SAM" id="SignalP"/>
    </source>
</evidence>
<comment type="caution">
    <text evidence="3">The sequence shown here is derived from an EMBL/GenBank/DDBJ whole genome shotgun (WGS) entry which is preliminary data.</text>
</comment>
<dbReference type="InterPro" id="IPR012347">
    <property type="entry name" value="Ferritin-like"/>
</dbReference>
<dbReference type="PANTHER" id="PTHR38593:SF1">
    <property type="entry name" value="BLR2558 PROTEIN"/>
    <property type="match status" value="1"/>
</dbReference>
<keyword evidence="4" id="KW-1185">Reference proteome</keyword>
<dbReference type="PANTHER" id="PTHR38593">
    <property type="entry name" value="BLR2558 PROTEIN"/>
    <property type="match status" value="1"/>
</dbReference>
<accession>A0ABQ2YLX8</accession>